<evidence type="ECO:0000259" key="8">
    <source>
        <dbReference type="Pfam" id="PF12821"/>
    </source>
</evidence>
<evidence type="ECO:0000313" key="9">
    <source>
        <dbReference type="EMBL" id="QIR15057.1"/>
    </source>
</evidence>
<dbReference type="KEGG" id="saes:HBH39_11655"/>
<evidence type="ECO:0000256" key="5">
    <source>
        <dbReference type="ARBA" id="ARBA00034125"/>
    </source>
</evidence>
<name>A0A6G9QLY7_9GAMM</name>
<feature type="transmembrane region" description="Helical" evidence="6">
    <location>
        <begin position="356"/>
        <end position="380"/>
    </location>
</feature>
<dbReference type="RefSeq" id="WP_167678448.1">
    <property type="nucleotide sequence ID" value="NZ_CP050313.1"/>
</dbReference>
<dbReference type="EMBL" id="CP050313">
    <property type="protein sequence ID" value="QIR15057.1"/>
    <property type="molecule type" value="Genomic_DNA"/>
</dbReference>
<keyword evidence="4 6" id="KW-0472">Membrane</keyword>
<dbReference type="Pfam" id="PF12821">
    <property type="entry name" value="ThrE_2"/>
    <property type="match status" value="1"/>
</dbReference>
<dbReference type="GO" id="GO:0022857">
    <property type="term" value="F:transmembrane transporter activity"/>
    <property type="evidence" value="ECO:0007669"/>
    <property type="project" value="InterPro"/>
</dbReference>
<dbReference type="Pfam" id="PF06738">
    <property type="entry name" value="ThrE"/>
    <property type="match status" value="1"/>
</dbReference>
<sequence>MKTKTDTKSLGVPSVVSFDEAWHFIVKVGLAFHRYGSTAGRLEFFLRQLSEKFGYEGVFKSTPSEIIFGLRETPNSPQRLEFITTPGSGVDLDKLAQLGDLLTEFDAGHLSLDDFHARLNSIDKTPPPWGPFATLLSYAIVGAGLAPLLGGGWADSIFATLFSILVYGVVVVSGRLGPVASSWLPFSSAFIVGVLATVVKLWVPELNLVLVILSAVAIIIPGYTISLGVGELVGQHIASGIANLMAGLICLSKQVLGGWFGIIVVSKVFPMVTSEPSVPVAQIWMWLFVPLILIGLCLAFQTSRRDLLWAVLVSGIAYLGIMLGSVFLNTNLGNLLGTIFAVVLANLWAEKTGRPGLIVLIPAIVLLVSGSIGFRGLIAMVDGNLLLGVEQFLQMFVVALTIFVGIIIGYTISRPNRWL</sequence>
<evidence type="ECO:0000256" key="3">
    <source>
        <dbReference type="ARBA" id="ARBA00022989"/>
    </source>
</evidence>
<dbReference type="InterPro" id="IPR051361">
    <property type="entry name" value="ThrE/Ser_Exporter"/>
</dbReference>
<feature type="transmembrane region" description="Helical" evidence="6">
    <location>
        <begin position="283"/>
        <end position="300"/>
    </location>
</feature>
<evidence type="ECO:0000259" key="7">
    <source>
        <dbReference type="Pfam" id="PF06738"/>
    </source>
</evidence>
<dbReference type="AlphaFoldDB" id="A0A6G9QLY7"/>
<feature type="transmembrane region" description="Helical" evidence="6">
    <location>
        <begin position="241"/>
        <end position="263"/>
    </location>
</feature>
<dbReference type="InterPro" id="IPR010619">
    <property type="entry name" value="ThrE-like_N"/>
</dbReference>
<protein>
    <submittedName>
        <fullName evidence="9">Threonine/serine exporter family protein</fullName>
    </submittedName>
</protein>
<evidence type="ECO:0000256" key="6">
    <source>
        <dbReference type="SAM" id="Phobius"/>
    </source>
</evidence>
<dbReference type="Proteomes" id="UP000502608">
    <property type="component" value="Chromosome"/>
</dbReference>
<feature type="domain" description="Threonine/serine exporter-like N-terminal" evidence="7">
    <location>
        <begin position="23"/>
        <end position="262"/>
    </location>
</feature>
<evidence type="ECO:0000313" key="10">
    <source>
        <dbReference type="Proteomes" id="UP000502608"/>
    </source>
</evidence>
<feature type="transmembrane region" description="Helical" evidence="6">
    <location>
        <begin position="129"/>
        <end position="150"/>
    </location>
</feature>
<comment type="subcellular location">
    <subcellularLocation>
        <location evidence="1">Membrane</location>
        <topology evidence="1">Multi-pass membrane protein</topology>
    </subcellularLocation>
</comment>
<evidence type="ECO:0000256" key="4">
    <source>
        <dbReference type="ARBA" id="ARBA00023136"/>
    </source>
</evidence>
<accession>A0A6G9QLY7</accession>
<dbReference type="GO" id="GO:0016020">
    <property type="term" value="C:membrane"/>
    <property type="evidence" value="ECO:0007669"/>
    <property type="project" value="UniProtKB-SubCell"/>
</dbReference>
<feature type="transmembrane region" description="Helical" evidence="6">
    <location>
        <begin position="156"/>
        <end position="176"/>
    </location>
</feature>
<organism evidence="9 10">
    <name type="scientific">Shewanella aestuarii</name>
    <dbReference type="NCBI Taxonomy" id="1028752"/>
    <lineage>
        <taxon>Bacteria</taxon>
        <taxon>Pseudomonadati</taxon>
        <taxon>Pseudomonadota</taxon>
        <taxon>Gammaproteobacteria</taxon>
        <taxon>Alteromonadales</taxon>
        <taxon>Shewanellaceae</taxon>
        <taxon>Shewanella</taxon>
    </lineage>
</organism>
<proteinExistence type="inferred from homology"/>
<keyword evidence="2 6" id="KW-0812">Transmembrane</keyword>
<keyword evidence="10" id="KW-1185">Reference proteome</keyword>
<dbReference type="PANTHER" id="PTHR31082">
    <property type="entry name" value="PHEROMONE-REGULATED MEMBRANE PROTEIN 10"/>
    <property type="match status" value="1"/>
</dbReference>
<reference evidence="9 10" key="1">
    <citation type="submission" date="2020-03" db="EMBL/GenBank/DDBJ databases">
        <title>Complete genome sequence of Shewanella sp.</title>
        <authorList>
            <person name="Kim Y.-S."/>
            <person name="Kim S.-J."/>
            <person name="Jung H.-K."/>
            <person name="Kim K.-H."/>
        </authorList>
    </citation>
    <scope>NUCLEOTIDE SEQUENCE [LARGE SCALE GENOMIC DNA]</scope>
    <source>
        <strain evidence="9 10">PN3F2</strain>
    </source>
</reference>
<feature type="transmembrane region" description="Helical" evidence="6">
    <location>
        <begin position="183"/>
        <end position="203"/>
    </location>
</feature>
<feature type="transmembrane region" description="Helical" evidence="6">
    <location>
        <begin position="209"/>
        <end position="229"/>
    </location>
</feature>
<evidence type="ECO:0000256" key="1">
    <source>
        <dbReference type="ARBA" id="ARBA00004141"/>
    </source>
</evidence>
<feature type="transmembrane region" description="Helical" evidence="6">
    <location>
        <begin position="392"/>
        <end position="412"/>
    </location>
</feature>
<keyword evidence="3 6" id="KW-1133">Transmembrane helix</keyword>
<dbReference type="PANTHER" id="PTHR31082:SF4">
    <property type="entry name" value="PHEROMONE-REGULATED MEMBRANE PROTEIN 10"/>
    <property type="match status" value="1"/>
</dbReference>
<feature type="transmembrane region" description="Helical" evidence="6">
    <location>
        <begin position="307"/>
        <end position="326"/>
    </location>
</feature>
<evidence type="ECO:0000256" key="2">
    <source>
        <dbReference type="ARBA" id="ARBA00022692"/>
    </source>
</evidence>
<feature type="domain" description="Threonine/Serine exporter ThrE" evidence="8">
    <location>
        <begin position="287"/>
        <end position="409"/>
    </location>
</feature>
<feature type="transmembrane region" description="Helical" evidence="6">
    <location>
        <begin position="332"/>
        <end position="349"/>
    </location>
</feature>
<comment type="similarity">
    <text evidence="5">Belongs to the ThrE exporter (TC 2.A.79) family.</text>
</comment>
<dbReference type="InterPro" id="IPR024528">
    <property type="entry name" value="ThrE_2"/>
</dbReference>
<gene>
    <name evidence="9" type="ORF">HBH39_11655</name>
</gene>